<proteinExistence type="inferred from homology"/>
<dbReference type="AlphaFoldDB" id="A0A1H6QVF4"/>
<evidence type="ECO:0000256" key="2">
    <source>
        <dbReference type="ARBA" id="ARBA00023015"/>
    </source>
</evidence>
<evidence type="ECO:0000313" key="8">
    <source>
        <dbReference type="Proteomes" id="UP000199532"/>
    </source>
</evidence>
<reference evidence="7 8" key="1">
    <citation type="submission" date="2016-10" db="EMBL/GenBank/DDBJ databases">
        <authorList>
            <person name="de Groot N.N."/>
        </authorList>
    </citation>
    <scope>NUCLEOTIDE SEQUENCE [LARGE SCALE GENOMIC DNA]</scope>
    <source>
        <strain evidence="7 8">DSM 19938</strain>
    </source>
</reference>
<keyword evidence="4" id="KW-0804">Transcription</keyword>
<dbReference type="SUPFAM" id="SSF88946">
    <property type="entry name" value="Sigma2 domain of RNA polymerase sigma factors"/>
    <property type="match status" value="1"/>
</dbReference>
<dbReference type="Pfam" id="PF08281">
    <property type="entry name" value="Sigma70_r4_2"/>
    <property type="match status" value="1"/>
</dbReference>
<evidence type="ECO:0000313" key="7">
    <source>
        <dbReference type="EMBL" id="SEI43255.1"/>
    </source>
</evidence>
<dbReference type="Gene3D" id="1.10.10.10">
    <property type="entry name" value="Winged helix-like DNA-binding domain superfamily/Winged helix DNA-binding domain"/>
    <property type="match status" value="1"/>
</dbReference>
<evidence type="ECO:0000256" key="4">
    <source>
        <dbReference type="ARBA" id="ARBA00023163"/>
    </source>
</evidence>
<feature type="domain" description="RNA polymerase sigma-70 region 2" evidence="5">
    <location>
        <begin position="24"/>
        <end position="89"/>
    </location>
</feature>
<organism evidence="7 8">
    <name type="scientific">Dyadobacter koreensis</name>
    <dbReference type="NCBI Taxonomy" id="408657"/>
    <lineage>
        <taxon>Bacteria</taxon>
        <taxon>Pseudomonadati</taxon>
        <taxon>Bacteroidota</taxon>
        <taxon>Cytophagia</taxon>
        <taxon>Cytophagales</taxon>
        <taxon>Spirosomataceae</taxon>
        <taxon>Dyadobacter</taxon>
    </lineage>
</organism>
<dbReference type="SUPFAM" id="SSF88659">
    <property type="entry name" value="Sigma3 and sigma4 domains of RNA polymerase sigma factors"/>
    <property type="match status" value="1"/>
</dbReference>
<dbReference type="STRING" id="408657.SAMN04487995_0678"/>
<gene>
    <name evidence="7" type="ORF">SAMN04487995_0678</name>
</gene>
<feature type="domain" description="RNA polymerase sigma factor 70 region 4 type 2" evidence="6">
    <location>
        <begin position="123"/>
        <end position="173"/>
    </location>
</feature>
<dbReference type="InterPro" id="IPR014284">
    <property type="entry name" value="RNA_pol_sigma-70_dom"/>
</dbReference>
<dbReference type="OrthoDB" id="799938at2"/>
<dbReference type="InterPro" id="IPR039425">
    <property type="entry name" value="RNA_pol_sigma-70-like"/>
</dbReference>
<dbReference type="RefSeq" id="WP_090331907.1">
    <property type="nucleotide sequence ID" value="NZ_FNXY01000001.1"/>
</dbReference>
<dbReference type="InterPro" id="IPR014327">
    <property type="entry name" value="RNA_pol_sigma70_bacteroid"/>
</dbReference>
<dbReference type="Pfam" id="PF04542">
    <property type="entry name" value="Sigma70_r2"/>
    <property type="match status" value="1"/>
</dbReference>
<evidence type="ECO:0000256" key="3">
    <source>
        <dbReference type="ARBA" id="ARBA00023082"/>
    </source>
</evidence>
<dbReference type="NCBIfam" id="TIGR02985">
    <property type="entry name" value="Sig70_bacteroi1"/>
    <property type="match status" value="1"/>
</dbReference>
<dbReference type="InterPro" id="IPR036388">
    <property type="entry name" value="WH-like_DNA-bd_sf"/>
</dbReference>
<dbReference type="PANTHER" id="PTHR43133">
    <property type="entry name" value="RNA POLYMERASE ECF-TYPE SIGMA FACTO"/>
    <property type="match status" value="1"/>
</dbReference>
<dbReference type="EMBL" id="FNXY01000001">
    <property type="protein sequence ID" value="SEI43255.1"/>
    <property type="molecule type" value="Genomic_DNA"/>
</dbReference>
<evidence type="ECO:0000259" key="5">
    <source>
        <dbReference type="Pfam" id="PF04542"/>
    </source>
</evidence>
<dbReference type="GO" id="GO:0016987">
    <property type="term" value="F:sigma factor activity"/>
    <property type="evidence" value="ECO:0007669"/>
    <property type="project" value="UniProtKB-KW"/>
</dbReference>
<name>A0A1H6QVF4_9BACT</name>
<dbReference type="CDD" id="cd06171">
    <property type="entry name" value="Sigma70_r4"/>
    <property type="match status" value="1"/>
</dbReference>
<evidence type="ECO:0000259" key="6">
    <source>
        <dbReference type="Pfam" id="PF08281"/>
    </source>
</evidence>
<keyword evidence="8" id="KW-1185">Reference proteome</keyword>
<sequence>MAAIDETILLNGISLGDRRAFDEIYNQYHSDIYKYVFKFVKSSDCAEDLCQEIFLKVWEKRESLADVRSFRAYLFTVSKNHIFDFLRHASVEQSAREEILYASRELKNQVEDSIQSEEYYQHLQKVLDQMSPRNREVFKLCREMDQTYDEAAEVLGISRNAIKKHMVKTMKLLKCSAQKSFGLSFNSLLSAYILFGI</sequence>
<dbReference type="PANTHER" id="PTHR43133:SF46">
    <property type="entry name" value="RNA POLYMERASE SIGMA-70 FACTOR ECF SUBFAMILY"/>
    <property type="match status" value="1"/>
</dbReference>
<keyword evidence="3" id="KW-0731">Sigma factor</keyword>
<protein>
    <submittedName>
        <fullName evidence="7">RNA polymerase sigma-70 factor, ECF subfamily</fullName>
    </submittedName>
</protein>
<dbReference type="Gene3D" id="1.10.1740.10">
    <property type="match status" value="1"/>
</dbReference>
<comment type="similarity">
    <text evidence="1">Belongs to the sigma-70 factor family. ECF subfamily.</text>
</comment>
<dbReference type="InterPro" id="IPR013324">
    <property type="entry name" value="RNA_pol_sigma_r3/r4-like"/>
</dbReference>
<dbReference type="GO" id="GO:0003677">
    <property type="term" value="F:DNA binding"/>
    <property type="evidence" value="ECO:0007669"/>
    <property type="project" value="InterPro"/>
</dbReference>
<keyword evidence="2" id="KW-0805">Transcription regulation</keyword>
<dbReference type="InterPro" id="IPR013249">
    <property type="entry name" value="RNA_pol_sigma70_r4_t2"/>
</dbReference>
<dbReference type="InterPro" id="IPR013325">
    <property type="entry name" value="RNA_pol_sigma_r2"/>
</dbReference>
<dbReference type="GO" id="GO:0006352">
    <property type="term" value="P:DNA-templated transcription initiation"/>
    <property type="evidence" value="ECO:0007669"/>
    <property type="project" value="InterPro"/>
</dbReference>
<accession>A0A1H6QVF4</accession>
<evidence type="ECO:0000256" key="1">
    <source>
        <dbReference type="ARBA" id="ARBA00010641"/>
    </source>
</evidence>
<dbReference type="InterPro" id="IPR007627">
    <property type="entry name" value="RNA_pol_sigma70_r2"/>
</dbReference>
<dbReference type="Proteomes" id="UP000199532">
    <property type="component" value="Unassembled WGS sequence"/>
</dbReference>
<dbReference type="NCBIfam" id="TIGR02937">
    <property type="entry name" value="sigma70-ECF"/>
    <property type="match status" value="1"/>
</dbReference>